<evidence type="ECO:0000313" key="1">
    <source>
        <dbReference type="EMBL" id="RXF69238.1"/>
    </source>
</evidence>
<name>A0A4Q0M7Y5_9HYPH</name>
<dbReference type="AlphaFoldDB" id="A0A4Q0M7Y5"/>
<proteinExistence type="predicted"/>
<dbReference type="Pfam" id="PF04883">
    <property type="entry name" value="HK97-gp10_like"/>
    <property type="match status" value="1"/>
</dbReference>
<comment type="caution">
    <text evidence="1">The sequence shown here is derived from an EMBL/GenBank/DDBJ whole genome shotgun (WGS) entry which is preliminary data.</text>
</comment>
<dbReference type="InterPro" id="IPR010064">
    <property type="entry name" value="HK97-gp10_tail"/>
</dbReference>
<evidence type="ECO:0000313" key="2">
    <source>
        <dbReference type="Proteomes" id="UP000289708"/>
    </source>
</evidence>
<keyword evidence="2" id="KW-1185">Reference proteome</keyword>
<sequence length="139" mass="14767">MGSREPTPLAGAGGVSSNKAALAAIRRDLLKTIPAQVQAEVEKALDKSAHEFADNAQALAPRQDGDLADSVRVEPGADNLSRTVVAGDQDAPQATFIEFGTPNADADPFYWPAFRLLEKRRSGQINRAVNKALKKWGGG</sequence>
<protein>
    <submittedName>
        <fullName evidence="1">HK97 gp10 family phage protein</fullName>
    </submittedName>
</protein>
<dbReference type="Proteomes" id="UP000289708">
    <property type="component" value="Unassembled WGS sequence"/>
</dbReference>
<gene>
    <name evidence="1" type="ORF">EK403_18810</name>
</gene>
<reference evidence="1 2" key="1">
    <citation type="submission" date="2018-12" db="EMBL/GenBank/DDBJ databases">
        <title>bacterium Hansschlegelia zhihuaiae S113.</title>
        <authorList>
            <person name="He J."/>
        </authorList>
    </citation>
    <scope>NUCLEOTIDE SEQUENCE [LARGE SCALE GENOMIC DNA]</scope>
    <source>
        <strain evidence="1 2">S 113</strain>
    </source>
</reference>
<dbReference type="EMBL" id="RYFI01000022">
    <property type="protein sequence ID" value="RXF69238.1"/>
    <property type="molecule type" value="Genomic_DNA"/>
</dbReference>
<dbReference type="NCBIfam" id="TIGR01725">
    <property type="entry name" value="phge_HK97_gp10"/>
    <property type="match status" value="1"/>
</dbReference>
<organism evidence="1 2">
    <name type="scientific">Hansschlegelia zhihuaiae</name>
    <dbReference type="NCBI Taxonomy" id="405005"/>
    <lineage>
        <taxon>Bacteria</taxon>
        <taxon>Pseudomonadati</taxon>
        <taxon>Pseudomonadota</taxon>
        <taxon>Alphaproteobacteria</taxon>
        <taxon>Hyphomicrobiales</taxon>
        <taxon>Methylopilaceae</taxon>
        <taxon>Hansschlegelia</taxon>
    </lineage>
</organism>
<dbReference type="OrthoDB" id="8480914at2"/>
<accession>A0A4Q0M7Y5</accession>